<reference evidence="1 2" key="1">
    <citation type="submission" date="2018-09" db="EMBL/GenBank/DDBJ databases">
        <authorList>
            <consortium name="Pathogen Informatics"/>
        </authorList>
    </citation>
    <scope>NUCLEOTIDE SEQUENCE [LARGE SCALE GENOMIC DNA]</scope>
    <source>
        <strain evidence="1 2">OH-22767</strain>
    </source>
</reference>
<dbReference type="AlphaFoldDB" id="A0A383TUJ3"/>
<proteinExistence type="predicted"/>
<dbReference type="Proteomes" id="UP000262142">
    <property type="component" value="Unassembled WGS sequence"/>
</dbReference>
<evidence type="ECO:0000313" key="2">
    <source>
        <dbReference type="Proteomes" id="UP000262142"/>
    </source>
</evidence>
<dbReference type="EMBL" id="UNSC01000001">
    <property type="protein sequence ID" value="SZD71017.1"/>
    <property type="molecule type" value="Genomic_DNA"/>
</dbReference>
<sequence length="224" mass="26405">MSKFILFFLSLILFFSCEKRDKKINETSIDSTSLEIPPPPNTYSEFPSPQERLEKWVDYYKSKEADFKLENFQKVDTFKVFNQPATAIPSFSSKFDQRYQAFLTYNADSSKYVDIDSYLLRFSDNGKVDYNTDQEIVLVDLNQKKAHRILFYGPSFWVEDAFFKNDSTLMLLENNNDRVPGYQEINLNTMISTAYTYKDTLSFDSKYYSDRVHQILNKNQKIIP</sequence>
<dbReference type="OrthoDB" id="1450187at2"/>
<evidence type="ECO:0008006" key="3">
    <source>
        <dbReference type="Google" id="ProtNLM"/>
    </source>
</evidence>
<organism evidence="1 2">
    <name type="scientific">Candidatus Ornithobacterium hominis</name>
    <dbReference type="NCBI Taxonomy" id="2497989"/>
    <lineage>
        <taxon>Bacteria</taxon>
        <taxon>Pseudomonadati</taxon>
        <taxon>Bacteroidota</taxon>
        <taxon>Flavobacteriia</taxon>
        <taxon>Flavobacteriales</taxon>
        <taxon>Weeksellaceae</taxon>
        <taxon>Ornithobacterium</taxon>
    </lineage>
</organism>
<name>A0A383TUJ3_9FLAO</name>
<protein>
    <recommendedName>
        <fullName evidence="3">Lipoprotein</fullName>
    </recommendedName>
</protein>
<dbReference type="RefSeq" id="WP_119058723.1">
    <property type="nucleotide sequence ID" value="NZ_UNSC01000001.1"/>
</dbReference>
<dbReference type="PROSITE" id="PS51257">
    <property type="entry name" value="PROKAR_LIPOPROTEIN"/>
    <property type="match status" value="1"/>
</dbReference>
<accession>A0A383TUJ3</accession>
<evidence type="ECO:0000313" key="1">
    <source>
        <dbReference type="EMBL" id="SZD71017.1"/>
    </source>
</evidence>
<gene>
    <name evidence="1" type="ORF">SAMEA104719789_00108</name>
</gene>
<keyword evidence="2" id="KW-1185">Reference proteome</keyword>